<comment type="caution">
    <text evidence="6">The sequence shown here is derived from an EMBL/GenBank/DDBJ whole genome shotgun (WGS) entry which is preliminary data.</text>
</comment>
<evidence type="ECO:0008006" key="8">
    <source>
        <dbReference type="Google" id="ProtNLM"/>
    </source>
</evidence>
<dbReference type="AlphaFoldDB" id="A0A9Q1E0G7"/>
<evidence type="ECO:0000313" key="7">
    <source>
        <dbReference type="Proteomes" id="UP001152803"/>
    </source>
</evidence>
<feature type="transmembrane region" description="Helical" evidence="5">
    <location>
        <begin position="341"/>
        <end position="362"/>
    </location>
</feature>
<name>A0A9Q1E0G7_CONCO</name>
<keyword evidence="3 5" id="KW-1133">Transmembrane helix</keyword>
<feature type="transmembrane region" description="Helical" evidence="5">
    <location>
        <begin position="12"/>
        <end position="33"/>
    </location>
</feature>
<organism evidence="6 7">
    <name type="scientific">Conger conger</name>
    <name type="common">Conger eel</name>
    <name type="synonym">Muraena conger</name>
    <dbReference type="NCBI Taxonomy" id="82655"/>
    <lineage>
        <taxon>Eukaryota</taxon>
        <taxon>Metazoa</taxon>
        <taxon>Chordata</taxon>
        <taxon>Craniata</taxon>
        <taxon>Vertebrata</taxon>
        <taxon>Euteleostomi</taxon>
        <taxon>Actinopterygii</taxon>
        <taxon>Neopterygii</taxon>
        <taxon>Teleostei</taxon>
        <taxon>Anguilliformes</taxon>
        <taxon>Congridae</taxon>
        <taxon>Conger</taxon>
    </lineage>
</organism>
<keyword evidence="2 5" id="KW-0812">Transmembrane</keyword>
<keyword evidence="7" id="KW-1185">Reference proteome</keyword>
<reference evidence="6" key="1">
    <citation type="journal article" date="2023" name="Science">
        <title>Genome structures resolve the early diversification of teleost fishes.</title>
        <authorList>
            <person name="Parey E."/>
            <person name="Louis A."/>
            <person name="Montfort J."/>
            <person name="Bouchez O."/>
            <person name="Roques C."/>
            <person name="Iampietro C."/>
            <person name="Lluch J."/>
            <person name="Castinel A."/>
            <person name="Donnadieu C."/>
            <person name="Desvignes T."/>
            <person name="Floi Bucao C."/>
            <person name="Jouanno E."/>
            <person name="Wen M."/>
            <person name="Mejri S."/>
            <person name="Dirks R."/>
            <person name="Jansen H."/>
            <person name="Henkel C."/>
            <person name="Chen W.J."/>
            <person name="Zahm M."/>
            <person name="Cabau C."/>
            <person name="Klopp C."/>
            <person name="Thompson A.W."/>
            <person name="Robinson-Rechavi M."/>
            <person name="Braasch I."/>
            <person name="Lecointre G."/>
            <person name="Bobe J."/>
            <person name="Postlethwait J.H."/>
            <person name="Berthelot C."/>
            <person name="Roest Crollius H."/>
            <person name="Guiguen Y."/>
        </authorList>
    </citation>
    <scope>NUCLEOTIDE SEQUENCE</scope>
    <source>
        <strain evidence="6">Concon-B</strain>
    </source>
</reference>
<evidence type="ECO:0000256" key="5">
    <source>
        <dbReference type="SAM" id="Phobius"/>
    </source>
</evidence>
<evidence type="ECO:0000313" key="6">
    <source>
        <dbReference type="EMBL" id="KAJ8287388.1"/>
    </source>
</evidence>
<dbReference type="GO" id="GO:0022857">
    <property type="term" value="F:transmembrane transporter activity"/>
    <property type="evidence" value="ECO:0007669"/>
    <property type="project" value="InterPro"/>
</dbReference>
<proteinExistence type="predicted"/>
<protein>
    <recommendedName>
        <fullName evidence="8">Major facilitator superfamily (MFS) profile domain-containing protein</fullName>
    </recommendedName>
</protein>
<dbReference type="PANTHER" id="PTHR24064">
    <property type="entry name" value="SOLUTE CARRIER FAMILY 22 MEMBER"/>
    <property type="match status" value="1"/>
</dbReference>
<feature type="transmembrane region" description="Helical" evidence="5">
    <location>
        <begin position="80"/>
        <end position="99"/>
    </location>
</feature>
<dbReference type="SUPFAM" id="SSF103473">
    <property type="entry name" value="MFS general substrate transporter"/>
    <property type="match status" value="1"/>
</dbReference>
<gene>
    <name evidence="6" type="ORF">COCON_G00000470</name>
</gene>
<feature type="transmembrane region" description="Helical" evidence="5">
    <location>
        <begin position="398"/>
        <end position="420"/>
    </location>
</feature>
<feature type="transmembrane region" description="Helical" evidence="5">
    <location>
        <begin position="136"/>
        <end position="158"/>
    </location>
</feature>
<feature type="transmembrane region" description="Helical" evidence="5">
    <location>
        <begin position="170"/>
        <end position="190"/>
    </location>
</feature>
<dbReference type="EMBL" id="JAFJMO010000001">
    <property type="protein sequence ID" value="KAJ8287388.1"/>
    <property type="molecule type" value="Genomic_DNA"/>
</dbReference>
<dbReference type="InterPro" id="IPR036259">
    <property type="entry name" value="MFS_trans_sf"/>
</dbReference>
<evidence type="ECO:0000256" key="3">
    <source>
        <dbReference type="ARBA" id="ARBA00022989"/>
    </source>
</evidence>
<dbReference type="Pfam" id="PF07690">
    <property type="entry name" value="MFS_1"/>
    <property type="match status" value="1"/>
</dbReference>
<comment type="subcellular location">
    <subcellularLocation>
        <location evidence="1">Membrane</location>
        <topology evidence="1">Multi-pass membrane protein</topology>
    </subcellularLocation>
</comment>
<dbReference type="Gene3D" id="1.20.1250.20">
    <property type="entry name" value="MFS general substrate transporter like domains"/>
    <property type="match status" value="1"/>
</dbReference>
<evidence type="ECO:0000256" key="4">
    <source>
        <dbReference type="ARBA" id="ARBA00023136"/>
    </source>
</evidence>
<evidence type="ECO:0000256" key="2">
    <source>
        <dbReference type="ARBA" id="ARBA00022692"/>
    </source>
</evidence>
<feature type="transmembrane region" description="Helical" evidence="5">
    <location>
        <begin position="196"/>
        <end position="215"/>
    </location>
</feature>
<dbReference type="GO" id="GO:0016020">
    <property type="term" value="C:membrane"/>
    <property type="evidence" value="ECO:0007669"/>
    <property type="project" value="UniProtKB-SubCell"/>
</dbReference>
<dbReference type="InterPro" id="IPR011701">
    <property type="entry name" value="MFS"/>
</dbReference>
<dbReference type="Proteomes" id="UP001152803">
    <property type="component" value="Unassembled WGS sequence"/>
</dbReference>
<keyword evidence="4 5" id="KW-0472">Membrane</keyword>
<dbReference type="OrthoDB" id="5296287at2759"/>
<feature type="transmembrane region" description="Helical" evidence="5">
    <location>
        <begin position="280"/>
        <end position="301"/>
    </location>
</feature>
<accession>A0A9Q1E0G7</accession>
<feature type="transmembrane region" description="Helical" evidence="5">
    <location>
        <begin position="111"/>
        <end position="130"/>
    </location>
</feature>
<sequence>MGPLQRSVFWKLCVLYFLTAFMFFADVFTVNMMSCVQPHERVDHNFTPNCTDSIFAEENDYTLKNVTESVNSSGYGEVELLVYAQTLYMTGLLLGCPVGGAFADRYGKQRLLVVSAALQAVTALCSAFSPYAGFHLAARCAAGFMCCGIISSSFSLGVEWSMPRYRTWPPALLSFSFSLGMMGLAGAAYLCSTVKQLYLSMAVPQLLCLPLYLTIPESPKWLFLKGKMEVVEQYQARSQQDRRNLEQLLGILGKEAQKPSETDIIQKRHGDLVHFKSPTILLRLFVTSYIGLASALTYYGICFNVGSFGVDVYLAQFFSGLSETPSLLMPFLLGCWGRRPFSMMSLFLSGSACLVSLLISRFSKLFPTVIRQKCVGAVSLWYRLGCVANAVVDFRGGIPLVAMLCYGSAPILGAGLCLLLPETSGKPLPDTVQDCEAQGRRLSAAPTGERAATRVPLHRSLSVLVMQLRFLASPVYSSCNCH</sequence>
<evidence type="ECO:0000256" key="1">
    <source>
        <dbReference type="ARBA" id="ARBA00004141"/>
    </source>
</evidence>